<dbReference type="Gene3D" id="1.10.10.10">
    <property type="entry name" value="Winged helix-like DNA-binding domain superfamily/Winged helix DNA-binding domain"/>
    <property type="match status" value="1"/>
</dbReference>
<dbReference type="InterPro" id="IPR028978">
    <property type="entry name" value="Chorismate_lyase_/UTRA_dom_sf"/>
</dbReference>
<evidence type="ECO:0000313" key="6">
    <source>
        <dbReference type="Proteomes" id="UP001055804"/>
    </source>
</evidence>
<evidence type="ECO:0000313" key="5">
    <source>
        <dbReference type="EMBL" id="MCP1336961.1"/>
    </source>
</evidence>
<reference evidence="5" key="1">
    <citation type="submission" date="2022-06" db="EMBL/GenBank/DDBJ databases">
        <title>Isolation and Genomics of Futiania mangrovii gen. nov., sp. nov., a Rare and Metabolically-versatile member in the Class Alphaproteobacteria.</title>
        <authorList>
            <person name="Liu L."/>
            <person name="Huang W.-C."/>
            <person name="Pan J."/>
            <person name="Li J."/>
            <person name="Huang Y."/>
            <person name="Du H."/>
            <person name="Liu Y."/>
            <person name="Li M."/>
        </authorList>
    </citation>
    <scope>NUCLEOTIDE SEQUENCE</scope>
    <source>
        <strain evidence="5">FT118</strain>
    </source>
</reference>
<dbReference type="SUPFAM" id="SSF64288">
    <property type="entry name" value="Chorismate lyase-like"/>
    <property type="match status" value="1"/>
</dbReference>
<dbReference type="SUPFAM" id="SSF46785">
    <property type="entry name" value="Winged helix' DNA-binding domain"/>
    <property type="match status" value="1"/>
</dbReference>
<dbReference type="RefSeq" id="WP_269332901.1">
    <property type="nucleotide sequence ID" value="NZ_JAMZFT010000002.1"/>
</dbReference>
<keyword evidence="1" id="KW-0805">Transcription regulation</keyword>
<dbReference type="PRINTS" id="PR00035">
    <property type="entry name" value="HTHGNTR"/>
</dbReference>
<dbReference type="PANTHER" id="PTHR44846:SF1">
    <property type="entry name" value="MANNOSYL-D-GLYCERATE TRANSPORT_METABOLISM SYSTEM REPRESSOR MNGR-RELATED"/>
    <property type="match status" value="1"/>
</dbReference>
<keyword evidence="6" id="KW-1185">Reference proteome</keyword>
<dbReference type="InterPro" id="IPR011663">
    <property type="entry name" value="UTRA"/>
</dbReference>
<keyword evidence="2" id="KW-0238">DNA-binding</keyword>
<dbReference type="SMART" id="SM00345">
    <property type="entry name" value="HTH_GNTR"/>
    <property type="match status" value="1"/>
</dbReference>
<evidence type="ECO:0000256" key="2">
    <source>
        <dbReference type="ARBA" id="ARBA00023125"/>
    </source>
</evidence>
<accession>A0A9J6PE61</accession>
<dbReference type="GO" id="GO:0003677">
    <property type="term" value="F:DNA binding"/>
    <property type="evidence" value="ECO:0007669"/>
    <property type="project" value="UniProtKB-KW"/>
</dbReference>
<comment type="caution">
    <text evidence="5">The sequence shown here is derived from an EMBL/GenBank/DDBJ whole genome shotgun (WGS) entry which is preliminary data.</text>
</comment>
<dbReference type="PANTHER" id="PTHR44846">
    <property type="entry name" value="MANNOSYL-D-GLYCERATE TRANSPORT/METABOLISM SYSTEM REPRESSOR MNGR-RELATED"/>
    <property type="match status" value="1"/>
</dbReference>
<evidence type="ECO:0000259" key="4">
    <source>
        <dbReference type="PROSITE" id="PS50949"/>
    </source>
</evidence>
<evidence type="ECO:0000256" key="1">
    <source>
        <dbReference type="ARBA" id="ARBA00023015"/>
    </source>
</evidence>
<protein>
    <submittedName>
        <fullName evidence="5">GntR family transcriptional regulator</fullName>
    </submittedName>
</protein>
<evidence type="ECO:0000256" key="3">
    <source>
        <dbReference type="ARBA" id="ARBA00023163"/>
    </source>
</evidence>
<proteinExistence type="predicted"/>
<dbReference type="AlphaFoldDB" id="A0A9J6PE61"/>
<dbReference type="Gene3D" id="3.40.1410.10">
    <property type="entry name" value="Chorismate lyase-like"/>
    <property type="match status" value="1"/>
</dbReference>
<dbReference type="InterPro" id="IPR050679">
    <property type="entry name" value="Bact_HTH_transcr_reg"/>
</dbReference>
<dbReference type="InterPro" id="IPR000524">
    <property type="entry name" value="Tscrpt_reg_HTH_GntR"/>
</dbReference>
<organism evidence="5 6">
    <name type="scientific">Futiania mangrovi</name>
    <dbReference type="NCBI Taxonomy" id="2959716"/>
    <lineage>
        <taxon>Bacteria</taxon>
        <taxon>Pseudomonadati</taxon>
        <taxon>Pseudomonadota</taxon>
        <taxon>Alphaproteobacteria</taxon>
        <taxon>Futianiales</taxon>
        <taxon>Futianiaceae</taxon>
        <taxon>Futiania</taxon>
    </lineage>
</organism>
<dbReference type="InterPro" id="IPR036388">
    <property type="entry name" value="WH-like_DNA-bd_sf"/>
</dbReference>
<name>A0A9J6PE61_9PROT</name>
<dbReference type="GO" id="GO:0045892">
    <property type="term" value="P:negative regulation of DNA-templated transcription"/>
    <property type="evidence" value="ECO:0007669"/>
    <property type="project" value="TreeGrafter"/>
</dbReference>
<dbReference type="Pfam" id="PF00392">
    <property type="entry name" value="GntR"/>
    <property type="match status" value="1"/>
</dbReference>
<dbReference type="InterPro" id="IPR036390">
    <property type="entry name" value="WH_DNA-bd_sf"/>
</dbReference>
<dbReference type="GO" id="GO:0003700">
    <property type="term" value="F:DNA-binding transcription factor activity"/>
    <property type="evidence" value="ECO:0007669"/>
    <property type="project" value="InterPro"/>
</dbReference>
<dbReference type="Proteomes" id="UP001055804">
    <property type="component" value="Unassembled WGS sequence"/>
</dbReference>
<sequence length="270" mass="29924">MKGSQPATQAGQDAGSSPLPLYHRIYMVLREQILEGFFPEDTPMPSEVELGQSFGVSRVTIRKTLERLEAEGLVVRQRGRGTFARPQRASRAVDAGLRGLMENLLAMGLRTKVKVLEFQYMAAPDHIAAALDLPRGATVQKAVRLRSHKGEPFSHAVTWVPEDVGRTYTRADMQKMPFLQLLDRAGVKVARAYQRVTARAADATVAPLIGVEVGAPLLCIIRTVRDQNGRPVEYIRALYRPDRYEFEINLDMGPSETEEPALWTPSGGSL</sequence>
<dbReference type="CDD" id="cd07377">
    <property type="entry name" value="WHTH_GntR"/>
    <property type="match status" value="1"/>
</dbReference>
<feature type="domain" description="HTH gntR-type" evidence="4">
    <location>
        <begin position="19"/>
        <end position="87"/>
    </location>
</feature>
<dbReference type="SMART" id="SM00866">
    <property type="entry name" value="UTRA"/>
    <property type="match status" value="1"/>
</dbReference>
<dbReference type="EMBL" id="JAMZFT010000002">
    <property type="protein sequence ID" value="MCP1336961.1"/>
    <property type="molecule type" value="Genomic_DNA"/>
</dbReference>
<keyword evidence="3" id="KW-0804">Transcription</keyword>
<dbReference type="PROSITE" id="PS50949">
    <property type="entry name" value="HTH_GNTR"/>
    <property type="match status" value="1"/>
</dbReference>
<gene>
    <name evidence="5" type="ORF">NJQ99_11115</name>
</gene>
<dbReference type="Pfam" id="PF07702">
    <property type="entry name" value="UTRA"/>
    <property type="match status" value="1"/>
</dbReference>